<accession>A0A0C3LH34</accession>
<name>A0A0C3LH34_9AGAM</name>
<protein>
    <submittedName>
        <fullName evidence="4">Uncharacterized protein</fullName>
    </submittedName>
</protein>
<sequence>MVLYQRFTLRNLPTLVSSDRSATSHPPRRRLRATGTGSPTKIAVASFDDLVVIPHPSNNSNPFHPANPLVSSQPPCLVHYVKHKSCSTP</sequence>
<organism evidence="4 6">
    <name type="scientific">Tulasnella calospora MUT 4182</name>
    <dbReference type="NCBI Taxonomy" id="1051891"/>
    <lineage>
        <taxon>Eukaryota</taxon>
        <taxon>Fungi</taxon>
        <taxon>Dikarya</taxon>
        <taxon>Basidiomycota</taxon>
        <taxon>Agaricomycotina</taxon>
        <taxon>Agaricomycetes</taxon>
        <taxon>Cantharellales</taxon>
        <taxon>Tulasnellaceae</taxon>
        <taxon>Tulasnella</taxon>
    </lineage>
</organism>
<feature type="region of interest" description="Disordered" evidence="1">
    <location>
        <begin position="17"/>
        <end position="37"/>
    </location>
</feature>
<keyword evidence="6" id="KW-1185">Reference proteome</keyword>
<dbReference type="HOGENOM" id="CLU_2456415_0_0_1"/>
<evidence type="ECO:0000313" key="2">
    <source>
        <dbReference type="EMBL" id="KIO16944.1"/>
    </source>
</evidence>
<reference evidence="6" key="2">
    <citation type="submission" date="2015-01" db="EMBL/GenBank/DDBJ databases">
        <title>Evolutionary Origins and Diversification of the Mycorrhizal Mutualists.</title>
        <authorList>
            <consortium name="DOE Joint Genome Institute"/>
            <consortium name="Mycorrhizal Genomics Consortium"/>
            <person name="Kohler A."/>
            <person name="Kuo A."/>
            <person name="Nagy L.G."/>
            <person name="Floudas D."/>
            <person name="Copeland A."/>
            <person name="Barry K.W."/>
            <person name="Cichocki N."/>
            <person name="Veneault-Fourrey C."/>
            <person name="LaButti K."/>
            <person name="Lindquist E.A."/>
            <person name="Lipzen A."/>
            <person name="Lundell T."/>
            <person name="Morin E."/>
            <person name="Murat C."/>
            <person name="Riley R."/>
            <person name="Ohm R."/>
            <person name="Sun H."/>
            <person name="Tunlid A."/>
            <person name="Henrissat B."/>
            <person name="Grigoriev I.V."/>
            <person name="Hibbett D.S."/>
            <person name="Martin F."/>
        </authorList>
    </citation>
    <scope>NUCLEOTIDE SEQUENCE [LARGE SCALE GENOMIC DNA]</scope>
    <source>
        <strain evidence="2 6">MUT 4182</strain>
    </source>
</reference>
<dbReference type="EMBL" id="KN823162">
    <property type="protein sequence ID" value="KIO20757.1"/>
    <property type="molecule type" value="Genomic_DNA"/>
</dbReference>
<dbReference type="EMBL" id="KN822958">
    <property type="protein sequence ID" value="KIO31971.1"/>
    <property type="molecule type" value="Genomic_DNA"/>
</dbReference>
<evidence type="ECO:0000313" key="6">
    <source>
        <dbReference type="Proteomes" id="UP000054248"/>
    </source>
</evidence>
<evidence type="ECO:0000313" key="5">
    <source>
        <dbReference type="EMBL" id="KIO31971.1"/>
    </source>
</evidence>
<evidence type="ECO:0000313" key="3">
    <source>
        <dbReference type="EMBL" id="KIO19317.1"/>
    </source>
</evidence>
<reference evidence="4 6" key="1">
    <citation type="submission" date="2014-04" db="EMBL/GenBank/DDBJ databases">
        <authorList>
            <consortium name="DOE Joint Genome Institute"/>
            <person name="Kuo A."/>
            <person name="Girlanda M."/>
            <person name="Perotto S."/>
            <person name="Kohler A."/>
            <person name="Nagy L.G."/>
            <person name="Floudas D."/>
            <person name="Copeland A."/>
            <person name="Barry K.W."/>
            <person name="Cichocki N."/>
            <person name="Veneault-Fourrey C."/>
            <person name="LaButti K."/>
            <person name="Lindquist E.A."/>
            <person name="Lipzen A."/>
            <person name="Lundell T."/>
            <person name="Morin E."/>
            <person name="Murat C."/>
            <person name="Sun H."/>
            <person name="Tunlid A."/>
            <person name="Henrissat B."/>
            <person name="Grigoriev I.V."/>
            <person name="Hibbett D.S."/>
            <person name="Martin F."/>
            <person name="Nordberg H.P."/>
            <person name="Cantor M.N."/>
            <person name="Hua S.X."/>
        </authorList>
    </citation>
    <scope>NUCLEOTIDE SEQUENCE [LARGE SCALE GENOMIC DNA]</scope>
    <source>
        <strain evidence="4 6">MUT 4182</strain>
    </source>
</reference>
<dbReference type="Proteomes" id="UP000054248">
    <property type="component" value="Unassembled WGS sequence"/>
</dbReference>
<gene>
    <name evidence="5" type="ORF">M407DRAFT_241580</name>
    <name evidence="4" type="ORF">M407DRAFT_245687</name>
    <name evidence="3" type="ORF">M407DRAFT_246197</name>
    <name evidence="2" type="ORF">M407DRAFT_246875</name>
</gene>
<dbReference type="EMBL" id="KN823456">
    <property type="protein sequence ID" value="KIO16944.1"/>
    <property type="molecule type" value="Genomic_DNA"/>
</dbReference>
<dbReference type="EMBL" id="KN823228">
    <property type="protein sequence ID" value="KIO19317.1"/>
    <property type="molecule type" value="Genomic_DNA"/>
</dbReference>
<proteinExistence type="predicted"/>
<dbReference type="AlphaFoldDB" id="A0A0C3LH34"/>
<evidence type="ECO:0000256" key="1">
    <source>
        <dbReference type="SAM" id="MobiDB-lite"/>
    </source>
</evidence>
<evidence type="ECO:0000313" key="4">
    <source>
        <dbReference type="EMBL" id="KIO20757.1"/>
    </source>
</evidence>
<reference evidence="4" key="3">
    <citation type="submission" date="2015-02" db="EMBL/GenBank/DDBJ databases">
        <title>Evolutionary Origins and Diversification of the Mycorrhizal Mutualists.</title>
        <authorList>
            <consortium name="DOE Joint Genome Institute"/>
            <consortium name="Mycorrhizal Genomics Consortium"/>
            <person name="Kohler A."/>
            <person name="Kuo A."/>
            <person name="Nagy L.G."/>
            <person name="Floudas D."/>
            <person name="Copeland A."/>
            <person name="Barry K.W."/>
            <person name="Cichocki N."/>
            <person name="Veneault-Fourrey C."/>
            <person name="LaButti K."/>
            <person name="Lindquist E.A."/>
            <person name="Lipzen A."/>
            <person name="Lundell T."/>
            <person name="Morin E."/>
            <person name="Murat C."/>
            <person name="Riley R."/>
            <person name="Ohm R."/>
            <person name="Sun H."/>
            <person name="Tunlid A."/>
            <person name="Henrissat B."/>
            <person name="Grigoriev I.V."/>
            <person name="Hibbett D.S."/>
            <person name="Martin F."/>
        </authorList>
    </citation>
    <scope>NUCLEOTIDE SEQUENCE</scope>
    <source>
        <strain evidence="4">MUT 4182</strain>
    </source>
</reference>